<sequence>MAEGNTTPSQCKQETDLLVSACKSAGIIGLKPSETAANVSGLKAVEEASLATSSAAVSPLHHEKKDEYSF</sequence>
<dbReference type="AlphaFoldDB" id="A0A4Y1R234"/>
<dbReference type="EMBL" id="AP019298">
    <property type="protein sequence ID" value="BBG98165.1"/>
    <property type="molecule type" value="Genomic_DNA"/>
</dbReference>
<proteinExistence type="predicted"/>
<reference evidence="1" key="1">
    <citation type="journal article" date="2019" name="Science">
        <title>Mutation of a bHLH transcription factor allowed almond domestication.</title>
        <authorList>
            <person name="Sanchez-Perez R."/>
            <person name="Pavan S."/>
            <person name="Mazzeo R."/>
            <person name="Moldovan C."/>
            <person name="Aiese Cigliano R."/>
            <person name="Del Cueto J."/>
            <person name="Ricciardi F."/>
            <person name="Lotti C."/>
            <person name="Ricciardi L."/>
            <person name="Dicenta F."/>
            <person name="Lopez-Marques R.L."/>
            <person name="Lindberg Moller B."/>
        </authorList>
    </citation>
    <scope>NUCLEOTIDE SEQUENCE</scope>
</reference>
<name>A0A4Y1R234_PRUDU</name>
<gene>
    <name evidence="1" type="ORF">Prudu_007496</name>
</gene>
<accession>A0A4Y1R234</accession>
<protein>
    <submittedName>
        <fullName evidence="1">Bifunctional inhibitor/lipid-transfer protein/seed storage 2S albumin superfamily protein</fullName>
    </submittedName>
</protein>
<evidence type="ECO:0000313" key="1">
    <source>
        <dbReference type="EMBL" id="BBG98165.1"/>
    </source>
</evidence>
<organism evidence="1">
    <name type="scientific">Prunus dulcis</name>
    <name type="common">Almond</name>
    <name type="synonym">Amygdalus dulcis</name>
    <dbReference type="NCBI Taxonomy" id="3755"/>
    <lineage>
        <taxon>Eukaryota</taxon>
        <taxon>Viridiplantae</taxon>
        <taxon>Streptophyta</taxon>
        <taxon>Embryophyta</taxon>
        <taxon>Tracheophyta</taxon>
        <taxon>Spermatophyta</taxon>
        <taxon>Magnoliopsida</taxon>
        <taxon>eudicotyledons</taxon>
        <taxon>Gunneridae</taxon>
        <taxon>Pentapetalae</taxon>
        <taxon>rosids</taxon>
        <taxon>fabids</taxon>
        <taxon>Rosales</taxon>
        <taxon>Rosaceae</taxon>
        <taxon>Amygdaloideae</taxon>
        <taxon>Amygdaleae</taxon>
        <taxon>Prunus</taxon>
    </lineage>
</organism>